<keyword evidence="3 4" id="KW-0067">ATP-binding</keyword>
<accession>A0ABU9S2Q1</accession>
<sequence>MTTNKHAPRSRIVVLNRWSDGFAAYHRYIDHATNNVAYICTPNGAAALDASQTAHVEELADILDEDALHKAMSSCQSALGGIDRLIALSEFDLLKAARLRNSFNIPGDLPDTVVRFRDKTAMKHTVAAAGLRVPRVAALEDVAFAKANSSPVMRFPIMVKPRTGAAGLDVPRIDTRARLDMLWPTLPLVEYECEEYIEGPVYHVDGFVRDDTWVIARASRYINNRLQFAQGKPLGSVMLDPGPLNDAVLEFAAACLKALALSNGPFHLEIIGACDGFYFLDVGARVGSGEIPFLFHELYGVDLFDLWVTHQSGDEARYAARAQAALIASTSITRGGFLMLPEPVGKIFVDAQLPNTIPGLYEAVLPARRHLFNGSSCSGNILARFRYRGASEEEVDRAIRATLRDFRYTLAESVGSPNSSTHDITLRKTLRLLQQ</sequence>
<feature type="domain" description="ATP-grasp" evidence="5">
    <location>
        <begin position="123"/>
        <end position="312"/>
    </location>
</feature>
<evidence type="ECO:0000256" key="2">
    <source>
        <dbReference type="ARBA" id="ARBA00022741"/>
    </source>
</evidence>
<dbReference type="InterPro" id="IPR011761">
    <property type="entry name" value="ATP-grasp"/>
</dbReference>
<dbReference type="Gene3D" id="3.40.50.20">
    <property type="match status" value="1"/>
</dbReference>
<dbReference type="InterPro" id="IPR052032">
    <property type="entry name" value="ATP-dep_AA_Ligase"/>
</dbReference>
<name>A0ABU9S2Q1_9BURK</name>
<evidence type="ECO:0000313" key="7">
    <source>
        <dbReference type="Proteomes" id="UP001489897"/>
    </source>
</evidence>
<organism evidence="6 7">
    <name type="scientific">Paraburkholderia ferrariae</name>
    <dbReference type="NCBI Taxonomy" id="386056"/>
    <lineage>
        <taxon>Bacteria</taxon>
        <taxon>Pseudomonadati</taxon>
        <taxon>Pseudomonadota</taxon>
        <taxon>Betaproteobacteria</taxon>
        <taxon>Burkholderiales</taxon>
        <taxon>Burkholderiaceae</taxon>
        <taxon>Paraburkholderia</taxon>
    </lineage>
</organism>
<evidence type="ECO:0000313" key="6">
    <source>
        <dbReference type="EMBL" id="MEM5426600.1"/>
    </source>
</evidence>
<keyword evidence="1" id="KW-0436">Ligase</keyword>
<dbReference type="SUPFAM" id="SSF56059">
    <property type="entry name" value="Glutathione synthetase ATP-binding domain-like"/>
    <property type="match status" value="1"/>
</dbReference>
<dbReference type="RefSeq" id="WP_069268332.1">
    <property type="nucleotide sequence ID" value="NZ_JAYMRV010000019.1"/>
</dbReference>
<gene>
    <name evidence="6" type="ORF">VSR73_37220</name>
</gene>
<comment type="caution">
    <text evidence="6">The sequence shown here is derived from an EMBL/GenBank/DDBJ whole genome shotgun (WGS) entry which is preliminary data.</text>
</comment>
<dbReference type="PANTHER" id="PTHR43585:SF2">
    <property type="entry name" value="ATP-GRASP ENZYME FSQD"/>
    <property type="match status" value="1"/>
</dbReference>
<evidence type="ECO:0000256" key="1">
    <source>
        <dbReference type="ARBA" id="ARBA00022598"/>
    </source>
</evidence>
<reference evidence="6 7" key="1">
    <citation type="submission" date="2024-01" db="EMBL/GenBank/DDBJ databases">
        <title>The diversity of rhizobia nodulating Mimosa spp. in eleven states of Brazil covering several biomes is determined by host plant, location, and edaphic factors.</title>
        <authorList>
            <person name="Rouws L."/>
            <person name="Barauna A."/>
            <person name="Beukes C."/>
            <person name="De Faria S.M."/>
            <person name="Gross E."/>
            <person name="Dos Reis Junior F.B."/>
            <person name="Simon M."/>
            <person name="Maluk M."/>
            <person name="Odee D.W."/>
            <person name="Kenicer G."/>
            <person name="Young J.P.W."/>
            <person name="Reis V.M."/>
            <person name="Zilli J."/>
            <person name="James E.K."/>
        </authorList>
    </citation>
    <scope>NUCLEOTIDE SEQUENCE [LARGE SCALE GENOMIC DNA]</scope>
    <source>
        <strain evidence="6 7">JPY167</strain>
    </source>
</reference>
<dbReference type="PROSITE" id="PS50975">
    <property type="entry name" value="ATP_GRASP"/>
    <property type="match status" value="1"/>
</dbReference>
<evidence type="ECO:0000259" key="5">
    <source>
        <dbReference type="PROSITE" id="PS50975"/>
    </source>
</evidence>
<dbReference type="PANTHER" id="PTHR43585">
    <property type="entry name" value="FUMIPYRROLE BIOSYNTHESIS PROTEIN C"/>
    <property type="match status" value="1"/>
</dbReference>
<proteinExistence type="predicted"/>
<evidence type="ECO:0000256" key="4">
    <source>
        <dbReference type="PROSITE-ProRule" id="PRU00409"/>
    </source>
</evidence>
<dbReference type="EMBL" id="JAYMRV010000019">
    <property type="protein sequence ID" value="MEM5426600.1"/>
    <property type="molecule type" value="Genomic_DNA"/>
</dbReference>
<dbReference type="Gene3D" id="3.30.1490.20">
    <property type="entry name" value="ATP-grasp fold, A domain"/>
    <property type="match status" value="1"/>
</dbReference>
<keyword evidence="2 4" id="KW-0547">Nucleotide-binding</keyword>
<evidence type="ECO:0000256" key="3">
    <source>
        <dbReference type="ARBA" id="ARBA00022840"/>
    </source>
</evidence>
<protein>
    <submittedName>
        <fullName evidence="6">Biotin carboxylase</fullName>
    </submittedName>
</protein>
<keyword evidence="7" id="KW-1185">Reference proteome</keyword>
<dbReference type="InterPro" id="IPR013815">
    <property type="entry name" value="ATP_grasp_subdomain_1"/>
</dbReference>
<dbReference type="Proteomes" id="UP001489897">
    <property type="component" value="Unassembled WGS sequence"/>
</dbReference>
<dbReference type="Gene3D" id="3.30.470.20">
    <property type="entry name" value="ATP-grasp fold, B domain"/>
    <property type="match status" value="1"/>
</dbReference>